<dbReference type="AlphaFoldDB" id="A0A2T3KNR5"/>
<gene>
    <name evidence="1" type="ORF">C9J27_01255</name>
</gene>
<organism evidence="1 2">
    <name type="scientific">Photobacterium kishitanii</name>
    <dbReference type="NCBI Taxonomy" id="318456"/>
    <lineage>
        <taxon>Bacteria</taxon>
        <taxon>Pseudomonadati</taxon>
        <taxon>Pseudomonadota</taxon>
        <taxon>Gammaproteobacteria</taxon>
        <taxon>Vibrionales</taxon>
        <taxon>Vibrionaceae</taxon>
        <taxon>Photobacterium</taxon>
    </lineage>
</organism>
<dbReference type="EMBL" id="PYNF01000001">
    <property type="protein sequence ID" value="PSV01717.1"/>
    <property type="molecule type" value="Genomic_DNA"/>
</dbReference>
<evidence type="ECO:0000313" key="2">
    <source>
        <dbReference type="Proteomes" id="UP000241426"/>
    </source>
</evidence>
<dbReference type="Proteomes" id="UP000241426">
    <property type="component" value="Unassembled WGS sequence"/>
</dbReference>
<comment type="caution">
    <text evidence="1">The sequence shown here is derived from an EMBL/GenBank/DDBJ whole genome shotgun (WGS) entry which is preliminary data.</text>
</comment>
<reference evidence="1 2" key="1">
    <citation type="submission" date="2018-01" db="EMBL/GenBank/DDBJ databases">
        <title>Whole genome sequencing of Histamine producing bacteria.</title>
        <authorList>
            <person name="Butler K."/>
        </authorList>
    </citation>
    <scope>NUCLEOTIDE SEQUENCE [LARGE SCALE GENOMIC DNA]</scope>
    <source>
        <strain evidence="1 2">FS-7.2</strain>
    </source>
</reference>
<name>A0A2T3KNR5_9GAMM</name>
<accession>A0A2T3KNR5</accession>
<proteinExistence type="predicted"/>
<evidence type="ECO:0000313" key="1">
    <source>
        <dbReference type="EMBL" id="PSV01717.1"/>
    </source>
</evidence>
<protein>
    <submittedName>
        <fullName evidence="1">Uncharacterized protein</fullName>
    </submittedName>
</protein>
<sequence>MNKSISALLVLLALSGWITGGIFSYYSKVNDDYVTKMAGENAFNIIEQSLKNNHTEADILAQIQKWKKDGWTAQTGSIITLCNLYPQKLVDWVGKNNITKICHQAE</sequence>
<dbReference type="RefSeq" id="WP_058119794.1">
    <property type="nucleotide sequence ID" value="NZ_LNTE01000006.1"/>
</dbReference>